<evidence type="ECO:0000256" key="2">
    <source>
        <dbReference type="ARBA" id="ARBA00022527"/>
    </source>
</evidence>
<keyword evidence="6 9" id="KW-0067">ATP-binding</keyword>
<reference evidence="12" key="2">
    <citation type="submission" date="2025-09" db="UniProtKB">
        <authorList>
            <consortium name="Ensembl"/>
        </authorList>
    </citation>
    <scope>IDENTIFICATION</scope>
</reference>
<dbReference type="PANTHER" id="PTHR24346">
    <property type="entry name" value="MAP/MICROTUBULE AFFINITY-REGULATING KINASE"/>
    <property type="match status" value="1"/>
</dbReference>
<evidence type="ECO:0000256" key="9">
    <source>
        <dbReference type="PROSITE-ProRule" id="PRU10141"/>
    </source>
</evidence>
<evidence type="ECO:0000256" key="7">
    <source>
        <dbReference type="ARBA" id="ARBA00047899"/>
    </source>
</evidence>
<dbReference type="GO" id="GO:0050321">
    <property type="term" value="F:tau-protein kinase activity"/>
    <property type="evidence" value="ECO:0007669"/>
    <property type="project" value="TreeGrafter"/>
</dbReference>
<evidence type="ECO:0000256" key="5">
    <source>
        <dbReference type="ARBA" id="ARBA00022777"/>
    </source>
</evidence>
<dbReference type="GeneTree" id="ENSGT00940000154889"/>
<proteinExistence type="inferred from homology"/>
<evidence type="ECO:0000259" key="11">
    <source>
        <dbReference type="PROSITE" id="PS50011"/>
    </source>
</evidence>
<dbReference type="Pfam" id="PF00069">
    <property type="entry name" value="Pkinase"/>
    <property type="match status" value="1"/>
</dbReference>
<protein>
    <recommendedName>
        <fullName evidence="1">non-specific serine/threonine protein kinase</fullName>
        <ecNumber evidence="1">2.7.11.1</ecNumber>
    </recommendedName>
</protein>
<keyword evidence="13" id="KW-1185">Reference proteome</keyword>
<dbReference type="InterPro" id="IPR000719">
    <property type="entry name" value="Prot_kinase_dom"/>
</dbReference>
<comment type="similarity">
    <text evidence="10">Belongs to the protein kinase superfamily.</text>
</comment>
<dbReference type="InterPro" id="IPR011009">
    <property type="entry name" value="Kinase-like_dom_sf"/>
</dbReference>
<dbReference type="PANTHER" id="PTHR24346:SF56">
    <property type="entry name" value="SERINE_THREONINE-PROTEIN KINASE MARK2"/>
    <property type="match status" value="1"/>
</dbReference>
<dbReference type="AlphaFoldDB" id="A0A8C6N0A7"/>
<dbReference type="Gene3D" id="1.10.510.10">
    <property type="entry name" value="Transferase(Phosphotransferase) domain 1"/>
    <property type="match status" value="1"/>
</dbReference>
<name>A0A8C6N0A7_MUSSI</name>
<organism evidence="12 13">
    <name type="scientific">Mus spicilegus</name>
    <name type="common">Mound-building mouse</name>
    <dbReference type="NCBI Taxonomy" id="10103"/>
    <lineage>
        <taxon>Eukaryota</taxon>
        <taxon>Metazoa</taxon>
        <taxon>Chordata</taxon>
        <taxon>Craniata</taxon>
        <taxon>Vertebrata</taxon>
        <taxon>Euteleostomi</taxon>
        <taxon>Mammalia</taxon>
        <taxon>Eutheria</taxon>
        <taxon>Euarchontoglires</taxon>
        <taxon>Glires</taxon>
        <taxon>Rodentia</taxon>
        <taxon>Myomorpha</taxon>
        <taxon>Muroidea</taxon>
        <taxon>Muridae</taxon>
        <taxon>Murinae</taxon>
        <taxon>Mus</taxon>
        <taxon>Mus</taxon>
    </lineage>
</organism>
<dbReference type="PROSITE" id="PS00108">
    <property type="entry name" value="PROTEIN_KINASE_ST"/>
    <property type="match status" value="1"/>
</dbReference>
<accession>A0A8C6N0A7</accession>
<dbReference type="GO" id="GO:0005737">
    <property type="term" value="C:cytoplasm"/>
    <property type="evidence" value="ECO:0007669"/>
    <property type="project" value="TreeGrafter"/>
</dbReference>
<dbReference type="EC" id="2.7.11.1" evidence="1"/>
<evidence type="ECO:0000256" key="8">
    <source>
        <dbReference type="ARBA" id="ARBA00048679"/>
    </source>
</evidence>
<dbReference type="Proteomes" id="UP000694415">
    <property type="component" value="Unplaced"/>
</dbReference>
<dbReference type="FunFam" id="1.10.510.10:FF:000571">
    <property type="entry name" value="Maternal embryonic leucine zipper kinase"/>
    <property type="match status" value="1"/>
</dbReference>
<dbReference type="InterPro" id="IPR008271">
    <property type="entry name" value="Ser/Thr_kinase_AS"/>
</dbReference>
<dbReference type="PROSITE" id="PS50011">
    <property type="entry name" value="PROTEIN_KINASE_DOM"/>
    <property type="match status" value="1"/>
</dbReference>
<sequence length="190" mass="21470">MASNSKKKRLGSQYRVLFYLGEGTFGTVVLASHLKTEALVAVKMVEISKETLKVIQAEREILATLKHPNIIRLFQVLITSSHVNFVLEYASGGNLFDLIQEHGPLQEEEAKHIFGQLVASLKYCHNLYIAHRDIKPQNVLLDEERNVKLTDFGLAIKCSPGRLLSRKCGTRRFWAPEKLDIRGSRNITPS</sequence>
<dbReference type="InterPro" id="IPR017441">
    <property type="entry name" value="Protein_kinase_ATP_BS"/>
</dbReference>
<dbReference type="GO" id="GO:0005524">
    <property type="term" value="F:ATP binding"/>
    <property type="evidence" value="ECO:0007669"/>
    <property type="project" value="UniProtKB-UniRule"/>
</dbReference>
<comment type="catalytic activity">
    <reaction evidence="8">
        <text>L-seryl-[protein] + ATP = O-phospho-L-seryl-[protein] + ADP + H(+)</text>
        <dbReference type="Rhea" id="RHEA:17989"/>
        <dbReference type="Rhea" id="RHEA-COMP:9863"/>
        <dbReference type="Rhea" id="RHEA-COMP:11604"/>
        <dbReference type="ChEBI" id="CHEBI:15378"/>
        <dbReference type="ChEBI" id="CHEBI:29999"/>
        <dbReference type="ChEBI" id="CHEBI:30616"/>
        <dbReference type="ChEBI" id="CHEBI:83421"/>
        <dbReference type="ChEBI" id="CHEBI:456216"/>
        <dbReference type="EC" id="2.7.11.1"/>
    </reaction>
</comment>
<dbReference type="FunFam" id="3.30.200.20:FF:000042">
    <property type="entry name" value="Aurora kinase A"/>
    <property type="match status" value="1"/>
</dbReference>
<dbReference type="SUPFAM" id="SSF56112">
    <property type="entry name" value="Protein kinase-like (PK-like)"/>
    <property type="match status" value="1"/>
</dbReference>
<evidence type="ECO:0000313" key="12">
    <source>
        <dbReference type="Ensembl" id="ENSMSIP00000026343.1"/>
    </source>
</evidence>
<evidence type="ECO:0000256" key="1">
    <source>
        <dbReference type="ARBA" id="ARBA00012513"/>
    </source>
</evidence>
<reference evidence="12" key="1">
    <citation type="submission" date="2025-08" db="UniProtKB">
        <authorList>
            <consortium name="Ensembl"/>
        </authorList>
    </citation>
    <scope>IDENTIFICATION</scope>
</reference>
<evidence type="ECO:0000256" key="6">
    <source>
        <dbReference type="ARBA" id="ARBA00022840"/>
    </source>
</evidence>
<feature type="domain" description="Protein kinase" evidence="11">
    <location>
        <begin position="14"/>
        <end position="190"/>
    </location>
</feature>
<keyword evidence="2 10" id="KW-0723">Serine/threonine-protein kinase</keyword>
<keyword evidence="4 9" id="KW-0547">Nucleotide-binding</keyword>
<evidence type="ECO:0000256" key="10">
    <source>
        <dbReference type="RuleBase" id="RU000304"/>
    </source>
</evidence>
<comment type="catalytic activity">
    <reaction evidence="7">
        <text>L-threonyl-[protein] + ATP = O-phospho-L-threonyl-[protein] + ADP + H(+)</text>
        <dbReference type="Rhea" id="RHEA:46608"/>
        <dbReference type="Rhea" id="RHEA-COMP:11060"/>
        <dbReference type="Rhea" id="RHEA-COMP:11605"/>
        <dbReference type="ChEBI" id="CHEBI:15378"/>
        <dbReference type="ChEBI" id="CHEBI:30013"/>
        <dbReference type="ChEBI" id="CHEBI:30616"/>
        <dbReference type="ChEBI" id="CHEBI:61977"/>
        <dbReference type="ChEBI" id="CHEBI:456216"/>
        <dbReference type="EC" id="2.7.11.1"/>
    </reaction>
</comment>
<evidence type="ECO:0000313" key="13">
    <source>
        <dbReference type="Proteomes" id="UP000694415"/>
    </source>
</evidence>
<keyword evidence="3" id="KW-0808">Transferase</keyword>
<dbReference type="Ensembl" id="ENSMSIT00000033251.1">
    <property type="protein sequence ID" value="ENSMSIP00000026343.1"/>
    <property type="gene ID" value="ENSMSIG00000022260.1"/>
</dbReference>
<keyword evidence="5" id="KW-0418">Kinase</keyword>
<dbReference type="SMART" id="SM00220">
    <property type="entry name" value="S_TKc"/>
    <property type="match status" value="1"/>
</dbReference>
<dbReference type="GO" id="GO:0035556">
    <property type="term" value="P:intracellular signal transduction"/>
    <property type="evidence" value="ECO:0007669"/>
    <property type="project" value="TreeGrafter"/>
</dbReference>
<evidence type="ECO:0000256" key="3">
    <source>
        <dbReference type="ARBA" id="ARBA00022679"/>
    </source>
</evidence>
<dbReference type="PROSITE" id="PS00107">
    <property type="entry name" value="PROTEIN_KINASE_ATP"/>
    <property type="match status" value="1"/>
</dbReference>
<feature type="binding site" evidence="9">
    <location>
        <position position="43"/>
    </location>
    <ligand>
        <name>ATP</name>
        <dbReference type="ChEBI" id="CHEBI:30616"/>
    </ligand>
</feature>
<dbReference type="GO" id="GO:0000226">
    <property type="term" value="P:microtubule cytoskeleton organization"/>
    <property type="evidence" value="ECO:0007669"/>
    <property type="project" value="TreeGrafter"/>
</dbReference>
<evidence type="ECO:0000256" key="4">
    <source>
        <dbReference type="ARBA" id="ARBA00022741"/>
    </source>
</evidence>